<comment type="similarity">
    <text evidence="1">Belongs to the aspartyl/asparaginyl beta-hydroxylase family.</text>
</comment>
<keyword evidence="2" id="KW-0223">Dioxygenase</keyword>
<dbReference type="OMA" id="HIPSKDC"/>
<dbReference type="InterPro" id="IPR007803">
    <property type="entry name" value="Asp/Arg/Pro-Hydrxlase"/>
</dbReference>
<feature type="domain" description="Aspartyl/asparaginy/proline hydroxylase" evidence="4">
    <location>
        <begin position="159"/>
        <end position="320"/>
    </location>
</feature>
<dbReference type="InterPro" id="IPR051821">
    <property type="entry name" value="Asp/Asn_beta-hydroxylase"/>
</dbReference>
<dbReference type="Gene3D" id="2.60.120.330">
    <property type="entry name" value="B-lactam Antibiotic, Isopenicillin N Synthase, Chain"/>
    <property type="match status" value="1"/>
</dbReference>
<dbReference type="KEGG" id="spu:764767"/>
<accession>A0A7M7PCG5</accession>
<dbReference type="GO" id="GO:0051213">
    <property type="term" value="F:dioxygenase activity"/>
    <property type="evidence" value="ECO:0007669"/>
    <property type="project" value="UniProtKB-KW"/>
</dbReference>
<protein>
    <recommendedName>
        <fullName evidence="4">Aspartyl/asparaginy/proline hydroxylase domain-containing protein</fullName>
    </recommendedName>
</protein>
<evidence type="ECO:0000256" key="2">
    <source>
        <dbReference type="ARBA" id="ARBA00022964"/>
    </source>
</evidence>
<evidence type="ECO:0000313" key="6">
    <source>
        <dbReference type="Proteomes" id="UP000007110"/>
    </source>
</evidence>
<evidence type="ECO:0000256" key="1">
    <source>
        <dbReference type="ARBA" id="ARBA00007730"/>
    </source>
</evidence>
<evidence type="ECO:0000256" key="3">
    <source>
        <dbReference type="ARBA" id="ARBA00023002"/>
    </source>
</evidence>
<dbReference type="RefSeq" id="XP_030847145.1">
    <property type="nucleotide sequence ID" value="XM_030991285.1"/>
</dbReference>
<keyword evidence="3" id="KW-0560">Oxidoreductase</keyword>
<reference evidence="6" key="1">
    <citation type="submission" date="2015-02" db="EMBL/GenBank/DDBJ databases">
        <title>Genome sequencing for Strongylocentrotus purpuratus.</title>
        <authorList>
            <person name="Murali S."/>
            <person name="Liu Y."/>
            <person name="Vee V."/>
            <person name="English A."/>
            <person name="Wang M."/>
            <person name="Skinner E."/>
            <person name="Han Y."/>
            <person name="Muzny D.M."/>
            <person name="Worley K.C."/>
            <person name="Gibbs R.A."/>
        </authorList>
    </citation>
    <scope>NUCLEOTIDE SEQUENCE</scope>
</reference>
<dbReference type="OrthoDB" id="438431at2759"/>
<reference evidence="5" key="2">
    <citation type="submission" date="2021-01" db="UniProtKB">
        <authorList>
            <consortium name="EnsemblMetazoa"/>
        </authorList>
    </citation>
    <scope>IDENTIFICATION</scope>
</reference>
<dbReference type="PANTHER" id="PTHR46332">
    <property type="entry name" value="ASPARTATE BETA-HYDROXYLASE DOMAIN-CONTAINING PROTEIN 2"/>
    <property type="match status" value="1"/>
</dbReference>
<dbReference type="PANTHER" id="PTHR46332:SF5">
    <property type="entry name" value="ASPARTATE BETA-HYDROXYLASE DOMAIN CONTAINING 2"/>
    <property type="match status" value="1"/>
</dbReference>
<proteinExistence type="inferred from homology"/>
<dbReference type="GeneID" id="764767"/>
<dbReference type="AlphaFoldDB" id="A0A7M7PCG5"/>
<dbReference type="FunCoup" id="A0A7M7PCG5">
    <property type="interactions" value="38"/>
</dbReference>
<evidence type="ECO:0000313" key="5">
    <source>
        <dbReference type="EnsemblMetazoa" id="XP_030847145"/>
    </source>
</evidence>
<evidence type="ECO:0000259" key="4">
    <source>
        <dbReference type="Pfam" id="PF05118"/>
    </source>
</evidence>
<dbReference type="EnsemblMetazoa" id="XM_030991285">
    <property type="protein sequence ID" value="XP_030847145"/>
    <property type="gene ID" value="LOC764767"/>
</dbReference>
<name>A0A7M7PCG5_STRPU</name>
<sequence length="335" mass="38671">MVFFEGVTGQQLLFFHEDKTKDSSSEQYYQVPLIISLHLQADEISKPNVSESYVSCHLPDCVRCKPRKDNQLLWNERLTKFLEKQTPENQLLLQDLCESFRHDRQGAHIDSNYDNRDKTFDLQNPMVYSYPKVTGIPWYEIEALSSVAYRSDVQTLKDKFGVIKEDFENVYSRYLEGDTTGWSLNNVPSGSWNMFHLYNQGRRKEENCLRCVDTVEVLEGLETFMRGVTFGYACFSVLQPGSHITPHYGPCNIRLRCHLGIRIPDNCSLTVAGESKQWTEKDCLLFDDSFLHEAVNLNEGSANCDEVGSRVILMIDLWHPDLSDLEKEAFRSVFC</sequence>
<keyword evidence="6" id="KW-1185">Reference proteome</keyword>
<dbReference type="InterPro" id="IPR027443">
    <property type="entry name" value="IPNS-like_sf"/>
</dbReference>
<dbReference type="CTD" id="57168"/>
<dbReference type="SUPFAM" id="SSF51197">
    <property type="entry name" value="Clavaminate synthase-like"/>
    <property type="match status" value="1"/>
</dbReference>
<dbReference type="Proteomes" id="UP000007110">
    <property type="component" value="Unassembled WGS sequence"/>
</dbReference>
<dbReference type="InParanoid" id="A0A7M7PCG5"/>
<dbReference type="Pfam" id="PF05118">
    <property type="entry name" value="Asp_Arg_Hydrox"/>
    <property type="match status" value="1"/>
</dbReference>
<organism evidence="5 6">
    <name type="scientific">Strongylocentrotus purpuratus</name>
    <name type="common">Purple sea urchin</name>
    <dbReference type="NCBI Taxonomy" id="7668"/>
    <lineage>
        <taxon>Eukaryota</taxon>
        <taxon>Metazoa</taxon>
        <taxon>Echinodermata</taxon>
        <taxon>Eleutherozoa</taxon>
        <taxon>Echinozoa</taxon>
        <taxon>Echinoidea</taxon>
        <taxon>Euechinoidea</taxon>
        <taxon>Echinacea</taxon>
        <taxon>Camarodonta</taxon>
        <taxon>Echinidea</taxon>
        <taxon>Strongylocentrotidae</taxon>
        <taxon>Strongylocentrotus</taxon>
    </lineage>
</organism>